<evidence type="ECO:0000313" key="3">
    <source>
        <dbReference type="Proteomes" id="UP000236520"/>
    </source>
</evidence>
<reference evidence="2 3" key="1">
    <citation type="submission" date="2015-09" db="EMBL/GenBank/DDBJ databases">
        <title>Genome sequence, genome mining and natural product profiling of a biocontrol bacterium Streptomyces malaysiensis F913.</title>
        <authorList>
            <person name="Xu Y."/>
            <person name="Wei J."/>
            <person name="Xie J."/>
            <person name="Li T."/>
            <person name="Zhou Z."/>
        </authorList>
    </citation>
    <scope>NUCLEOTIDE SEQUENCE [LARGE SCALE GENOMIC DNA]</scope>
    <source>
        <strain evidence="2 3">F913</strain>
    </source>
</reference>
<dbReference type="NCBIfam" id="TIGR04098">
    <property type="entry name" value="LnmK_bifunc"/>
    <property type="match status" value="1"/>
</dbReference>
<name>A0A2J7YR10_STRMQ</name>
<dbReference type="InterPro" id="IPR024091">
    <property type="entry name" value="LnmK-like_bifun_acyl/decarbox"/>
</dbReference>
<proteinExistence type="predicted"/>
<organism evidence="2 3">
    <name type="scientific">Streptomyces malaysiensis</name>
    <dbReference type="NCBI Taxonomy" id="92644"/>
    <lineage>
        <taxon>Bacteria</taxon>
        <taxon>Bacillati</taxon>
        <taxon>Actinomycetota</taxon>
        <taxon>Actinomycetes</taxon>
        <taxon>Kitasatosporales</taxon>
        <taxon>Streptomycetaceae</taxon>
        <taxon>Streptomyces</taxon>
        <taxon>Streptomyces violaceusniger group</taxon>
    </lineage>
</organism>
<evidence type="ECO:0000313" key="2">
    <source>
        <dbReference type="EMBL" id="PNG90472.1"/>
    </source>
</evidence>
<comment type="caution">
    <text evidence="2">The sequence shown here is derived from an EMBL/GenBank/DDBJ whole genome shotgun (WGS) entry which is preliminary data.</text>
</comment>
<dbReference type="Gene3D" id="3.10.129.10">
    <property type="entry name" value="Hotdog Thioesterase"/>
    <property type="match status" value="1"/>
</dbReference>
<keyword evidence="3" id="KW-1185">Reference proteome</keyword>
<dbReference type="Pfam" id="PF18238">
    <property type="entry name" value="LnmK_N_HDF"/>
    <property type="match status" value="1"/>
</dbReference>
<dbReference type="Proteomes" id="UP000236520">
    <property type="component" value="Unassembled WGS sequence"/>
</dbReference>
<dbReference type="RefSeq" id="WP_069868587.1">
    <property type="nucleotide sequence ID" value="NZ_BAAAHF010000015.1"/>
</dbReference>
<evidence type="ECO:0000259" key="1">
    <source>
        <dbReference type="Pfam" id="PF18238"/>
    </source>
</evidence>
<dbReference type="SUPFAM" id="SSF54637">
    <property type="entry name" value="Thioesterase/thiol ester dehydrase-isomerase"/>
    <property type="match status" value="1"/>
</dbReference>
<sequence>MSELTHQAVPGQRIHRPDASSLRREVLVSPGMCGAGSLVFGQIGDWTWEAVAAACGTNVHAARTADGRPAYLSFYYYRVRGGRTLHPHGLTFGDELRVDSRVFQYGGQSAVTLHRLAPAGLDLPDGPLDPAEVYERPHPDCLYAENFNRWIARSRPGSNESLARTAPPGFAHRHLPRLPNAHSPRSPVGRAREAGTFHAVPPPGFAPAGPGFSCGYELDTVRDLNGAGLVYFAAYFAIFDTALLRSWRSLGRSDEQFLRRRVVDERIGFFGNADPGTVLRIEVRRWRGAGSERPGAEIADMALRDAASGRLLAVASIETGPDGDAAGDGQAR</sequence>
<gene>
    <name evidence="2" type="ORF">SMF913_25937</name>
</gene>
<dbReference type="AlphaFoldDB" id="A0A2J7YR10"/>
<dbReference type="InterPro" id="IPR029069">
    <property type="entry name" value="HotDog_dom_sf"/>
</dbReference>
<feature type="domain" description="LnmK N-terminal" evidence="1">
    <location>
        <begin position="23"/>
        <end position="198"/>
    </location>
</feature>
<dbReference type="InterPro" id="IPR040718">
    <property type="entry name" value="LnmK_N_HDF"/>
</dbReference>
<dbReference type="EMBL" id="LJIW01000002">
    <property type="protein sequence ID" value="PNG90472.1"/>
    <property type="molecule type" value="Genomic_DNA"/>
</dbReference>
<accession>A0A2J7YR10</accession>
<protein>
    <recommendedName>
        <fullName evidence="1">LnmK N-terminal domain-containing protein</fullName>
    </recommendedName>
</protein>